<evidence type="ECO:0000313" key="13">
    <source>
        <dbReference type="Proteomes" id="UP000504611"/>
    </source>
</evidence>
<evidence type="ECO:0000256" key="1">
    <source>
        <dbReference type="ARBA" id="ARBA00004888"/>
    </source>
</evidence>
<evidence type="ECO:0000256" key="2">
    <source>
        <dbReference type="ARBA" id="ARBA00005028"/>
    </source>
</evidence>
<dbReference type="GeneID" id="104949460"/>
<dbReference type="GO" id="GO:0006096">
    <property type="term" value="P:glycolytic process"/>
    <property type="evidence" value="ECO:0007669"/>
    <property type="project" value="UniProtKB-UniPathway"/>
</dbReference>
<evidence type="ECO:0000256" key="6">
    <source>
        <dbReference type="ARBA" id="ARBA00022777"/>
    </source>
</evidence>
<dbReference type="GO" id="GO:0004340">
    <property type="term" value="F:glucokinase activity"/>
    <property type="evidence" value="ECO:0007669"/>
    <property type="project" value="TreeGrafter"/>
</dbReference>
<evidence type="ECO:0000313" key="14">
    <source>
        <dbReference type="RefSeq" id="XP_010774119.1"/>
    </source>
</evidence>
<feature type="non-terminal residue" evidence="14">
    <location>
        <position position="1"/>
    </location>
</feature>
<dbReference type="SUPFAM" id="SSF53067">
    <property type="entry name" value="Actin-like ATPase domain"/>
    <property type="match status" value="2"/>
</dbReference>
<dbReference type="GO" id="GO:0005524">
    <property type="term" value="F:ATP binding"/>
    <property type="evidence" value="ECO:0007669"/>
    <property type="project" value="UniProtKB-UniRule"/>
</dbReference>
<evidence type="ECO:0000256" key="5">
    <source>
        <dbReference type="ARBA" id="ARBA00022741"/>
    </source>
</evidence>
<dbReference type="InterPro" id="IPR043129">
    <property type="entry name" value="ATPase_NBD"/>
</dbReference>
<dbReference type="InterPro" id="IPR022672">
    <property type="entry name" value="Hexokinase_N"/>
</dbReference>
<evidence type="ECO:0000259" key="12">
    <source>
        <dbReference type="Pfam" id="PF03727"/>
    </source>
</evidence>
<comment type="pathway">
    <text evidence="1">Carbohydrate degradation; glycolysis; D-glyceraldehyde 3-phosphate and glycerone phosphate from D-glucose: step 1/4.</text>
</comment>
<keyword evidence="10" id="KW-0324">Glycolysis</keyword>
<gene>
    <name evidence="14" type="primary">LOC104949460</name>
</gene>
<dbReference type="UniPathway" id="UPA00109">
    <property type="reaction ID" value="UER00180"/>
</dbReference>
<comment type="catalytic activity">
    <reaction evidence="9">
        <text>D-glucose + ATP = D-glucose 6-phosphate + ADP + H(+)</text>
        <dbReference type="Rhea" id="RHEA:17825"/>
        <dbReference type="ChEBI" id="CHEBI:4167"/>
        <dbReference type="ChEBI" id="CHEBI:15378"/>
        <dbReference type="ChEBI" id="CHEBI:30616"/>
        <dbReference type="ChEBI" id="CHEBI:61548"/>
        <dbReference type="ChEBI" id="CHEBI:456216"/>
        <dbReference type="EC" id="2.7.1.1"/>
    </reaction>
    <physiologicalReaction direction="left-to-right" evidence="9">
        <dbReference type="Rhea" id="RHEA:17826"/>
    </physiologicalReaction>
</comment>
<keyword evidence="5 10" id="KW-0547">Nucleotide-binding</keyword>
<dbReference type="RefSeq" id="XP_010774119.1">
    <property type="nucleotide sequence ID" value="XM_010775817.1"/>
</dbReference>
<dbReference type="GO" id="GO:0001678">
    <property type="term" value="P:intracellular glucose homeostasis"/>
    <property type="evidence" value="ECO:0007669"/>
    <property type="project" value="InterPro"/>
</dbReference>
<dbReference type="UniPathway" id="UPA00242"/>
<protein>
    <recommendedName>
        <fullName evidence="10">Phosphotransferase</fullName>
        <ecNumber evidence="10">2.7.1.-</ecNumber>
    </recommendedName>
</protein>
<dbReference type="Gene3D" id="3.40.367.20">
    <property type="match status" value="1"/>
</dbReference>
<dbReference type="PANTHER" id="PTHR19443:SF4">
    <property type="entry name" value="HEXOKINASE-2"/>
    <property type="match status" value="1"/>
</dbReference>
<comment type="pathway">
    <text evidence="2">Carbohydrate metabolism; hexose metabolism.</text>
</comment>
<keyword evidence="6 10" id="KW-0418">Kinase</keyword>
<keyword evidence="7 10" id="KW-0067">ATP-binding</keyword>
<accession>A0A6I9N7Z7</accession>
<evidence type="ECO:0000256" key="8">
    <source>
        <dbReference type="ARBA" id="ARBA00044613"/>
    </source>
</evidence>
<dbReference type="Pfam" id="PF00349">
    <property type="entry name" value="Hexokinase_1"/>
    <property type="match status" value="1"/>
</dbReference>
<reference evidence="14" key="1">
    <citation type="submission" date="2025-08" db="UniProtKB">
        <authorList>
            <consortium name="RefSeq"/>
        </authorList>
    </citation>
    <scope>IDENTIFICATION</scope>
    <source>
        <tissue evidence="14">Muscle</tissue>
    </source>
</reference>
<dbReference type="Pfam" id="PF03727">
    <property type="entry name" value="Hexokinase_2"/>
    <property type="match status" value="1"/>
</dbReference>
<evidence type="ECO:0000256" key="7">
    <source>
        <dbReference type="ARBA" id="ARBA00022840"/>
    </source>
</evidence>
<dbReference type="InterPro" id="IPR001312">
    <property type="entry name" value="Hexokinase"/>
</dbReference>
<dbReference type="PANTHER" id="PTHR19443">
    <property type="entry name" value="HEXOKINASE"/>
    <property type="match status" value="1"/>
</dbReference>
<dbReference type="GO" id="GO:0005829">
    <property type="term" value="C:cytosol"/>
    <property type="evidence" value="ECO:0007669"/>
    <property type="project" value="TreeGrafter"/>
</dbReference>
<dbReference type="AlphaFoldDB" id="A0A6I9N7Z7"/>
<dbReference type="Gene3D" id="3.30.420.40">
    <property type="match status" value="1"/>
</dbReference>
<dbReference type="GO" id="GO:0006006">
    <property type="term" value="P:glucose metabolic process"/>
    <property type="evidence" value="ECO:0007669"/>
    <property type="project" value="TreeGrafter"/>
</dbReference>
<dbReference type="GO" id="GO:0008865">
    <property type="term" value="F:fructokinase activity"/>
    <property type="evidence" value="ECO:0007669"/>
    <property type="project" value="TreeGrafter"/>
</dbReference>
<evidence type="ECO:0000256" key="4">
    <source>
        <dbReference type="ARBA" id="ARBA00022679"/>
    </source>
</evidence>
<dbReference type="PROSITE" id="PS51748">
    <property type="entry name" value="HEXOKINASE_2"/>
    <property type="match status" value="1"/>
</dbReference>
<feature type="domain" description="Hexokinase N-terminal" evidence="11">
    <location>
        <begin position="1"/>
        <end position="52"/>
    </location>
</feature>
<dbReference type="KEGG" id="ncc:104949460"/>
<evidence type="ECO:0000256" key="10">
    <source>
        <dbReference type="RuleBase" id="RU362007"/>
    </source>
</evidence>
<dbReference type="OrthoDB" id="419537at2759"/>
<organism evidence="13 14">
    <name type="scientific">Notothenia coriiceps</name>
    <name type="common">black rockcod</name>
    <dbReference type="NCBI Taxonomy" id="8208"/>
    <lineage>
        <taxon>Eukaryota</taxon>
        <taxon>Metazoa</taxon>
        <taxon>Chordata</taxon>
        <taxon>Craniata</taxon>
        <taxon>Vertebrata</taxon>
        <taxon>Euteleostomi</taxon>
        <taxon>Actinopterygii</taxon>
        <taxon>Neopterygii</taxon>
        <taxon>Teleostei</taxon>
        <taxon>Neoteleostei</taxon>
        <taxon>Acanthomorphata</taxon>
        <taxon>Eupercaria</taxon>
        <taxon>Perciformes</taxon>
        <taxon>Notothenioidei</taxon>
        <taxon>Nototheniidae</taxon>
        <taxon>Notothenia</taxon>
    </lineage>
</organism>
<dbReference type="GO" id="GO:0005536">
    <property type="term" value="F:D-glucose binding"/>
    <property type="evidence" value="ECO:0007669"/>
    <property type="project" value="InterPro"/>
</dbReference>
<dbReference type="GO" id="GO:0005739">
    <property type="term" value="C:mitochondrion"/>
    <property type="evidence" value="ECO:0007669"/>
    <property type="project" value="TreeGrafter"/>
</dbReference>
<comment type="similarity">
    <text evidence="3 10">Belongs to the hexokinase family.</text>
</comment>
<evidence type="ECO:0000259" key="11">
    <source>
        <dbReference type="Pfam" id="PF00349"/>
    </source>
</evidence>
<keyword evidence="4 10" id="KW-0808">Transferase</keyword>
<feature type="domain" description="Hexokinase C-terminal" evidence="12">
    <location>
        <begin position="80"/>
        <end position="147"/>
    </location>
</feature>
<name>A0A6I9N7Z7_9TELE</name>
<dbReference type="EC" id="2.7.1.-" evidence="10"/>
<evidence type="ECO:0000256" key="9">
    <source>
        <dbReference type="ARBA" id="ARBA00048160"/>
    </source>
</evidence>
<evidence type="ECO:0000256" key="3">
    <source>
        <dbReference type="ARBA" id="ARBA00009225"/>
    </source>
</evidence>
<sequence length="147" mass="16418">HGDFLALDLGGSSFRVLLVRVRSGKGHNVDMNHKIYSIPQETMQGTGEEFQEFDLNFVAVVNDTVGTMMTCCYEDPQCEVGLIVGTGTNCCYMEEMQNFERLEGDDGRMCVNMEWGAFGENGELDDFCTAFDHLVDDSSSNPGKQRY</sequence>
<proteinExistence type="inferred from homology"/>
<keyword evidence="13" id="KW-1185">Reference proteome</keyword>
<comment type="catalytic activity">
    <reaction evidence="8">
        <text>a D-hexose + ATP = a D-hexose 6-phosphate + ADP + H(+)</text>
        <dbReference type="Rhea" id="RHEA:22740"/>
        <dbReference type="ChEBI" id="CHEBI:4194"/>
        <dbReference type="ChEBI" id="CHEBI:15378"/>
        <dbReference type="ChEBI" id="CHEBI:30616"/>
        <dbReference type="ChEBI" id="CHEBI:229467"/>
        <dbReference type="ChEBI" id="CHEBI:456216"/>
        <dbReference type="EC" id="2.7.1.1"/>
    </reaction>
    <physiologicalReaction direction="left-to-right" evidence="8">
        <dbReference type="Rhea" id="RHEA:22741"/>
    </physiologicalReaction>
</comment>
<dbReference type="InterPro" id="IPR022673">
    <property type="entry name" value="Hexokinase_C"/>
</dbReference>
<dbReference type="Proteomes" id="UP000504611">
    <property type="component" value="Unplaced"/>
</dbReference>